<dbReference type="InterPro" id="IPR018062">
    <property type="entry name" value="HTH_AraC-typ_CS"/>
</dbReference>
<dbReference type="PANTHER" id="PTHR43280:SF34">
    <property type="entry name" value="ARAC-FAMILY TRANSCRIPTIONAL REGULATOR"/>
    <property type="match status" value="1"/>
</dbReference>
<evidence type="ECO:0000259" key="4">
    <source>
        <dbReference type="PROSITE" id="PS01124"/>
    </source>
</evidence>
<gene>
    <name evidence="5" type="ORF">BVG16_24005</name>
</gene>
<dbReference type="STRING" id="1324314.BVG16_24005"/>
<keyword evidence="1" id="KW-0805">Transcription regulation</keyword>
<dbReference type="SUPFAM" id="SSF51215">
    <property type="entry name" value="Regulatory protein AraC"/>
    <property type="match status" value="1"/>
</dbReference>
<name>A0A1T2X2W3_9BACL</name>
<keyword evidence="2" id="KW-0238">DNA-binding</keyword>
<dbReference type="InterPro" id="IPR037923">
    <property type="entry name" value="HTH-like"/>
</dbReference>
<dbReference type="Gene3D" id="2.60.120.10">
    <property type="entry name" value="Jelly Rolls"/>
    <property type="match status" value="1"/>
</dbReference>
<keyword evidence="6" id="KW-1185">Reference proteome</keyword>
<dbReference type="InterPro" id="IPR009057">
    <property type="entry name" value="Homeodomain-like_sf"/>
</dbReference>
<proteinExistence type="predicted"/>
<dbReference type="Gene3D" id="1.10.10.60">
    <property type="entry name" value="Homeodomain-like"/>
    <property type="match status" value="2"/>
</dbReference>
<dbReference type="RefSeq" id="WP_078501746.1">
    <property type="nucleotide sequence ID" value="NZ_MSZX01000011.1"/>
</dbReference>
<dbReference type="PROSITE" id="PS00041">
    <property type="entry name" value="HTH_ARAC_FAMILY_1"/>
    <property type="match status" value="1"/>
</dbReference>
<dbReference type="InterPro" id="IPR020449">
    <property type="entry name" value="Tscrpt_reg_AraC-type_HTH"/>
</dbReference>
<reference evidence="5 6" key="1">
    <citation type="submission" date="2017-01" db="EMBL/GenBank/DDBJ databases">
        <title>Genome analysis of Paenibacillus selenitrireducens ES3-24.</title>
        <authorList>
            <person name="Xu D."/>
            <person name="Yao R."/>
            <person name="Zheng S."/>
        </authorList>
    </citation>
    <scope>NUCLEOTIDE SEQUENCE [LARGE SCALE GENOMIC DNA]</scope>
    <source>
        <strain evidence="5 6">ES3-24</strain>
    </source>
</reference>
<keyword evidence="3" id="KW-0804">Transcription</keyword>
<dbReference type="InterPro" id="IPR014710">
    <property type="entry name" value="RmlC-like_jellyroll"/>
</dbReference>
<dbReference type="Pfam" id="PF02311">
    <property type="entry name" value="AraC_binding"/>
    <property type="match status" value="1"/>
</dbReference>
<protein>
    <submittedName>
        <fullName evidence="5">AraC family transcriptional regulator</fullName>
    </submittedName>
</protein>
<dbReference type="PANTHER" id="PTHR43280">
    <property type="entry name" value="ARAC-FAMILY TRANSCRIPTIONAL REGULATOR"/>
    <property type="match status" value="1"/>
</dbReference>
<accession>A0A1T2X2W3</accession>
<organism evidence="5 6">
    <name type="scientific">Paenibacillus selenitireducens</name>
    <dbReference type="NCBI Taxonomy" id="1324314"/>
    <lineage>
        <taxon>Bacteria</taxon>
        <taxon>Bacillati</taxon>
        <taxon>Bacillota</taxon>
        <taxon>Bacilli</taxon>
        <taxon>Bacillales</taxon>
        <taxon>Paenibacillaceae</taxon>
        <taxon>Paenibacillus</taxon>
    </lineage>
</organism>
<dbReference type="AlphaFoldDB" id="A0A1T2X2W3"/>
<dbReference type="OrthoDB" id="9799319at2"/>
<evidence type="ECO:0000313" key="5">
    <source>
        <dbReference type="EMBL" id="OPA74200.1"/>
    </source>
</evidence>
<dbReference type="InterPro" id="IPR018060">
    <property type="entry name" value="HTH_AraC"/>
</dbReference>
<sequence>MRPLDIEKLTRSGVIYFNSKLEMLEDLHCKMYKLNSLHSLWTHFHDYFQIWYVSKGEFKHTVNSRQYTITKGSLFVVAPFTLHSINVLSDQELEIMGCEFMPAFINERFDDKSMDPTFFDVGYLEHFLHTDCTAQSQIALDGVTEGRIRNLMLEMLSEYERRTPFFQMVLKANLMVMLSIIIRQVNGDVVRAGFEKSEKYRDIMTRVVDHIHKNVHEAIKLEHVCAMSNMSKSTFCSLFKEWTGKTFNRYLIDLRILNAMTLLQRPVLSVTDVCYATGFNELSYFCRIFKKYTGISPNHFRKQAIQK</sequence>
<evidence type="ECO:0000256" key="3">
    <source>
        <dbReference type="ARBA" id="ARBA00023163"/>
    </source>
</evidence>
<dbReference type="Proteomes" id="UP000190188">
    <property type="component" value="Unassembled WGS sequence"/>
</dbReference>
<dbReference type="Pfam" id="PF12833">
    <property type="entry name" value="HTH_18"/>
    <property type="match status" value="1"/>
</dbReference>
<comment type="caution">
    <text evidence="5">The sequence shown here is derived from an EMBL/GenBank/DDBJ whole genome shotgun (WGS) entry which is preliminary data.</text>
</comment>
<dbReference type="PRINTS" id="PR00032">
    <property type="entry name" value="HTHARAC"/>
</dbReference>
<evidence type="ECO:0000313" key="6">
    <source>
        <dbReference type="Proteomes" id="UP000190188"/>
    </source>
</evidence>
<dbReference type="SUPFAM" id="SSF46689">
    <property type="entry name" value="Homeodomain-like"/>
    <property type="match status" value="2"/>
</dbReference>
<dbReference type="PROSITE" id="PS01124">
    <property type="entry name" value="HTH_ARAC_FAMILY_2"/>
    <property type="match status" value="1"/>
</dbReference>
<dbReference type="GO" id="GO:0043565">
    <property type="term" value="F:sequence-specific DNA binding"/>
    <property type="evidence" value="ECO:0007669"/>
    <property type="project" value="InterPro"/>
</dbReference>
<evidence type="ECO:0000256" key="2">
    <source>
        <dbReference type="ARBA" id="ARBA00023125"/>
    </source>
</evidence>
<dbReference type="SMART" id="SM00342">
    <property type="entry name" value="HTH_ARAC"/>
    <property type="match status" value="1"/>
</dbReference>
<feature type="domain" description="HTH araC/xylS-type" evidence="4">
    <location>
        <begin position="205"/>
        <end position="303"/>
    </location>
</feature>
<dbReference type="GO" id="GO:0003700">
    <property type="term" value="F:DNA-binding transcription factor activity"/>
    <property type="evidence" value="ECO:0007669"/>
    <property type="project" value="InterPro"/>
</dbReference>
<dbReference type="InterPro" id="IPR003313">
    <property type="entry name" value="AraC-bd"/>
</dbReference>
<evidence type="ECO:0000256" key="1">
    <source>
        <dbReference type="ARBA" id="ARBA00023015"/>
    </source>
</evidence>
<dbReference type="EMBL" id="MSZX01000011">
    <property type="protein sequence ID" value="OPA74200.1"/>
    <property type="molecule type" value="Genomic_DNA"/>
</dbReference>